<keyword evidence="4" id="KW-0158">Chromosome</keyword>
<dbReference type="InterPro" id="IPR057980">
    <property type="entry name" value="TPR_INTS8"/>
</dbReference>
<dbReference type="GO" id="GO:0032039">
    <property type="term" value="C:integrator complex"/>
    <property type="evidence" value="ECO:0007669"/>
    <property type="project" value="TreeGrafter"/>
</dbReference>
<reference evidence="9" key="1">
    <citation type="submission" date="2025-08" db="UniProtKB">
        <authorList>
            <consortium name="RefSeq"/>
        </authorList>
    </citation>
    <scope>IDENTIFICATION</scope>
    <source>
        <strain evidence="9">Ishihara</strain>
        <tissue evidence="9">Whole body</tissue>
    </source>
</reference>
<evidence type="ECO:0000256" key="5">
    <source>
        <dbReference type="ARBA" id="ARBA00023242"/>
    </source>
</evidence>
<evidence type="ECO:0000259" key="7">
    <source>
        <dbReference type="Pfam" id="PF25756"/>
    </source>
</evidence>
<proteinExistence type="inferred from homology"/>
<name>A0A9J7IR21_SPOLT</name>
<dbReference type="KEGG" id="sliu:111352079"/>
<dbReference type="GeneID" id="111352079"/>
<feature type="region of interest" description="Disordered" evidence="6">
    <location>
        <begin position="55"/>
        <end position="82"/>
    </location>
</feature>
<dbReference type="RefSeq" id="XP_022820175.1">
    <property type="nucleotide sequence ID" value="XM_022964407.1"/>
</dbReference>
<comment type="similarity">
    <text evidence="3">Belongs to the Integrator subunit 8 family.</text>
</comment>
<dbReference type="OrthoDB" id="64340at2759"/>
<comment type="subcellular location">
    <subcellularLocation>
        <location evidence="2">Chromosome</location>
    </subcellularLocation>
    <subcellularLocation>
        <location evidence="1">Nucleus</location>
    </subcellularLocation>
</comment>
<dbReference type="Pfam" id="PF25756">
    <property type="entry name" value="TPR_INTS8"/>
    <property type="match status" value="1"/>
</dbReference>
<evidence type="ECO:0000256" key="6">
    <source>
        <dbReference type="SAM" id="MobiDB-lite"/>
    </source>
</evidence>
<accession>A0A9J7IR21</accession>
<dbReference type="PANTHER" id="PTHR13350">
    <property type="entry name" value="INTEGRATOR COMPLEX SUBUNIT 8"/>
    <property type="match status" value="1"/>
</dbReference>
<keyword evidence="8" id="KW-1185">Reference proteome</keyword>
<evidence type="ECO:0000256" key="1">
    <source>
        <dbReference type="ARBA" id="ARBA00004123"/>
    </source>
</evidence>
<dbReference type="PANTHER" id="PTHR13350:SF1">
    <property type="entry name" value="INTEGRATOR COMPLEX SUBUNIT 8"/>
    <property type="match status" value="1"/>
</dbReference>
<organism evidence="8 9">
    <name type="scientific">Spodoptera litura</name>
    <name type="common">Asian cotton leafworm</name>
    <dbReference type="NCBI Taxonomy" id="69820"/>
    <lineage>
        <taxon>Eukaryota</taxon>
        <taxon>Metazoa</taxon>
        <taxon>Ecdysozoa</taxon>
        <taxon>Arthropoda</taxon>
        <taxon>Hexapoda</taxon>
        <taxon>Insecta</taxon>
        <taxon>Pterygota</taxon>
        <taxon>Neoptera</taxon>
        <taxon>Endopterygota</taxon>
        <taxon>Lepidoptera</taxon>
        <taxon>Glossata</taxon>
        <taxon>Ditrysia</taxon>
        <taxon>Noctuoidea</taxon>
        <taxon>Noctuidae</taxon>
        <taxon>Amphipyrinae</taxon>
        <taxon>Spodoptera</taxon>
    </lineage>
</organism>
<evidence type="ECO:0000256" key="4">
    <source>
        <dbReference type="ARBA" id="ARBA00022454"/>
    </source>
</evidence>
<evidence type="ECO:0000313" key="9">
    <source>
        <dbReference type="RefSeq" id="XP_022820175.1"/>
    </source>
</evidence>
<dbReference type="GO" id="GO:0005694">
    <property type="term" value="C:chromosome"/>
    <property type="evidence" value="ECO:0007669"/>
    <property type="project" value="UniProtKB-SubCell"/>
</dbReference>
<evidence type="ECO:0000256" key="2">
    <source>
        <dbReference type="ARBA" id="ARBA00004286"/>
    </source>
</evidence>
<dbReference type="CTD" id="55656"/>
<feature type="domain" description="INTS8 TPR repeats" evidence="7">
    <location>
        <begin position="557"/>
        <end position="1046"/>
    </location>
</feature>
<dbReference type="InterPro" id="IPR038751">
    <property type="entry name" value="INTS8"/>
</dbReference>
<dbReference type="AlphaFoldDB" id="A0A9J7IR21"/>
<evidence type="ECO:0000256" key="3">
    <source>
        <dbReference type="ARBA" id="ARBA00007147"/>
    </source>
</evidence>
<protein>
    <submittedName>
        <fullName evidence="9">Integrator complex subunit 8</fullName>
    </submittedName>
</protein>
<dbReference type="Proteomes" id="UP000301870">
    <property type="component" value="Chromosome 2"/>
</dbReference>
<dbReference type="GO" id="GO:0034472">
    <property type="term" value="P:snRNA 3'-end processing"/>
    <property type="evidence" value="ECO:0007669"/>
    <property type="project" value="InterPro"/>
</dbReference>
<sequence length="1048" mass="116670">MDVDLLRPGTVPISPDTILWFEFLLDPNLLKKHLSKPNPEPSACELIEEFLSVDTKNGNKPTSERVVDVDAPPTPPSATTPAPAQFTRKQLALKILALKVASTLHWNLDIFESKLPPQIQQQLMQDLVYMSTDAAFAVPPQEIPAELLQQPQVQFALALYHRWVVRFPVKAALYAKSNKMSYIHIPGMQLDSAYTPLNQNFEKILRMCEASRMQSIMFLDEILSYYEPTSSTGRKESKKIKVPVMETFTHLTEDSCDMNHDWNAGNFQISQHELAMQIHFDLCYNYFFYGQHNLAKKHILGCRENSNLLEREISIYGYGPHKQMPWGEFYYASMAKDDILGYIRALNLGFEVLNEEPSLLQKLQDSIANHYTGIIAVLQADNLTREIPMIHRQVAELDIQGSASSGAFTVARDLLNRVSALNAVRYALEGGLPSTHPDFLNKFKTVGIKFFDLLFWALAPVLMSDLSDADWENLRTFYLHLAISQSRLPIDRIDEYLKKHIGDSAETIRKKLISDEQLNTILNDPVNVDDENMDIPKELLTDDWEMPDFECKTVPELEMGRLKKRLIEASTADDVRMCLVKLAMMAPATPLWKISPSWKPAGELCNALISLPRGFLQDFGYVVSGAARARAEAGCGRAALSLLSVLEGEARSQLGAASDPTLYRLCRHLAWEVLLLQINVVLSEWPHHRINLSALANKCKACIAAVNSGDGVVPRPQVIEACWICLINACEWEGVGITTGPGEVAAALCAACFELQRGKATRKFPRPLWDFVLGVYATGPTGPVKRNASGAPAHQRDAPGATAEARNSFNGFLSTLREPLAVSVMLSLLARIHNLLIDDPSLELVVDYTNLWPNNISNTNNYNAKFVLESLTDLLERSLKLYPYNTAWLRLYGDVEMAEGRWGAALRRYLCGAAAGSWHFAKRAPDEPSVARRAARCCQALAAPTQAAALCQLPDDPDYTTAFKCLAEKTGNAADAMDGYYGCIWDGTLLEVAVALHARRGEGGRRARAVRAAGALELNANNSEDIQREAAAIRRARLLRALTNQYVA</sequence>
<keyword evidence="5" id="KW-0539">Nucleus</keyword>
<gene>
    <name evidence="9" type="primary">LOC111352079</name>
</gene>
<evidence type="ECO:0000313" key="8">
    <source>
        <dbReference type="Proteomes" id="UP000301870"/>
    </source>
</evidence>